<evidence type="ECO:0000313" key="2">
    <source>
        <dbReference type="Proteomes" id="UP000789920"/>
    </source>
</evidence>
<name>A0ACA9Q5R5_9GLOM</name>
<sequence length="162" mass="18417">MQQGDRHILLLLDGTMSHATDDLKLTNTKYTIDCDEAGETKIYKVDQLTAIFYEIRLDNKVVDNLNNSIEILSPCHPMSLENFTSPQEEINLMHQEFTDIEMLEVSAPAEEDNEDNSSDDNSPPTTLSNKAKLEAIRNVINLFNKTAYNQNHNIVHRALRAL</sequence>
<gene>
    <name evidence="1" type="ORF">RPERSI_LOCUS12737</name>
</gene>
<evidence type="ECO:0000313" key="1">
    <source>
        <dbReference type="EMBL" id="CAG8736767.1"/>
    </source>
</evidence>
<reference evidence="1" key="1">
    <citation type="submission" date="2021-06" db="EMBL/GenBank/DDBJ databases">
        <authorList>
            <person name="Kallberg Y."/>
            <person name="Tangrot J."/>
            <person name="Rosling A."/>
        </authorList>
    </citation>
    <scope>NUCLEOTIDE SEQUENCE</scope>
    <source>
        <strain evidence="1">MA461A</strain>
    </source>
</reference>
<comment type="caution">
    <text evidence="1">The sequence shown here is derived from an EMBL/GenBank/DDBJ whole genome shotgun (WGS) entry which is preliminary data.</text>
</comment>
<organism evidence="1 2">
    <name type="scientific">Racocetra persica</name>
    <dbReference type="NCBI Taxonomy" id="160502"/>
    <lineage>
        <taxon>Eukaryota</taxon>
        <taxon>Fungi</taxon>
        <taxon>Fungi incertae sedis</taxon>
        <taxon>Mucoromycota</taxon>
        <taxon>Glomeromycotina</taxon>
        <taxon>Glomeromycetes</taxon>
        <taxon>Diversisporales</taxon>
        <taxon>Gigasporaceae</taxon>
        <taxon>Racocetra</taxon>
    </lineage>
</organism>
<proteinExistence type="predicted"/>
<dbReference type="Proteomes" id="UP000789920">
    <property type="component" value="Unassembled WGS sequence"/>
</dbReference>
<keyword evidence="2" id="KW-1185">Reference proteome</keyword>
<dbReference type="EMBL" id="CAJVQC010027552">
    <property type="protein sequence ID" value="CAG8736767.1"/>
    <property type="molecule type" value="Genomic_DNA"/>
</dbReference>
<accession>A0ACA9Q5R5</accession>
<protein>
    <submittedName>
        <fullName evidence="1">22614_t:CDS:1</fullName>
    </submittedName>
</protein>